<dbReference type="Proteomes" id="UP001157502">
    <property type="component" value="Chromosome 20"/>
</dbReference>
<organism evidence="1 2">
    <name type="scientific">Dallia pectoralis</name>
    <name type="common">Alaska blackfish</name>
    <dbReference type="NCBI Taxonomy" id="75939"/>
    <lineage>
        <taxon>Eukaryota</taxon>
        <taxon>Metazoa</taxon>
        <taxon>Chordata</taxon>
        <taxon>Craniata</taxon>
        <taxon>Vertebrata</taxon>
        <taxon>Euteleostomi</taxon>
        <taxon>Actinopterygii</taxon>
        <taxon>Neopterygii</taxon>
        <taxon>Teleostei</taxon>
        <taxon>Protacanthopterygii</taxon>
        <taxon>Esociformes</taxon>
        <taxon>Umbridae</taxon>
        <taxon>Dallia</taxon>
    </lineage>
</organism>
<protein>
    <submittedName>
        <fullName evidence="1">Uncharacterized protein</fullName>
    </submittedName>
</protein>
<evidence type="ECO:0000313" key="1">
    <source>
        <dbReference type="EMBL" id="KAJ7995878.1"/>
    </source>
</evidence>
<sequence>MAVGCCQLLVPISHWGLSYYYIPLSTITQTSPRNMNRSQISFLLYCGVLLTTTALARVNNSTESTSLTPNVTTITNTDLIDQTTNDETYNYTDTNTPARTTIQVKAPTTAVSQNTLGPSKATSSPTTDKPATPRALCQCLLEKKDRVVALVVLGVVAVVFTVLLVTTLALICHVYQLNHQYRGVISSRPTKSNIDLVSGAVYLRSTKRTKEMPGSEPEITESSLLMSELKQTQKVHERGTEDTKDDNKPPNEGAAATEKSSSGSANNGGTKPVKSSSLSKETAESTVTTAAPPTSTTATPPTTTTAAPPTTTTAAPPTTTTAAPPTTTTADPPTTTTAALPTSKTSSDTVVVVG</sequence>
<gene>
    <name evidence="1" type="ORF">DPEC_G00231280</name>
</gene>
<evidence type="ECO:0000313" key="2">
    <source>
        <dbReference type="Proteomes" id="UP001157502"/>
    </source>
</evidence>
<keyword evidence="2" id="KW-1185">Reference proteome</keyword>
<accession>A0ACC2FX07</accession>
<dbReference type="EMBL" id="CM055747">
    <property type="protein sequence ID" value="KAJ7995878.1"/>
    <property type="molecule type" value="Genomic_DNA"/>
</dbReference>
<comment type="caution">
    <text evidence="1">The sequence shown here is derived from an EMBL/GenBank/DDBJ whole genome shotgun (WGS) entry which is preliminary data.</text>
</comment>
<name>A0ACC2FX07_DALPE</name>
<proteinExistence type="predicted"/>
<reference evidence="1" key="1">
    <citation type="submission" date="2021-05" db="EMBL/GenBank/DDBJ databases">
        <authorList>
            <person name="Pan Q."/>
            <person name="Jouanno E."/>
            <person name="Zahm M."/>
            <person name="Klopp C."/>
            <person name="Cabau C."/>
            <person name="Louis A."/>
            <person name="Berthelot C."/>
            <person name="Parey E."/>
            <person name="Roest Crollius H."/>
            <person name="Montfort J."/>
            <person name="Robinson-Rechavi M."/>
            <person name="Bouchez O."/>
            <person name="Lampietro C."/>
            <person name="Lopez Roques C."/>
            <person name="Donnadieu C."/>
            <person name="Postlethwait J."/>
            <person name="Bobe J."/>
            <person name="Dillon D."/>
            <person name="Chandos A."/>
            <person name="von Hippel F."/>
            <person name="Guiguen Y."/>
        </authorList>
    </citation>
    <scope>NUCLEOTIDE SEQUENCE</scope>
    <source>
        <strain evidence="1">YG-Jan2019</strain>
    </source>
</reference>